<dbReference type="Proteomes" id="UP001147695">
    <property type="component" value="Unassembled WGS sequence"/>
</dbReference>
<dbReference type="PROSITE" id="PS01159">
    <property type="entry name" value="WW_DOMAIN_1"/>
    <property type="match status" value="1"/>
</dbReference>
<proteinExistence type="predicted"/>
<feature type="region of interest" description="Disordered" evidence="1">
    <location>
        <begin position="47"/>
        <end position="81"/>
    </location>
</feature>
<dbReference type="SUPFAM" id="SSF51045">
    <property type="entry name" value="WW domain"/>
    <property type="match status" value="1"/>
</dbReference>
<feature type="region of interest" description="Disordered" evidence="1">
    <location>
        <begin position="218"/>
        <end position="324"/>
    </location>
</feature>
<evidence type="ECO:0000313" key="4">
    <source>
        <dbReference type="Proteomes" id="UP001147695"/>
    </source>
</evidence>
<feature type="domain" description="WW" evidence="2">
    <location>
        <begin position="17"/>
        <end position="51"/>
    </location>
</feature>
<feature type="compositionally biased region" description="Polar residues" evidence="1">
    <location>
        <begin position="438"/>
        <end position="454"/>
    </location>
</feature>
<dbReference type="Gene3D" id="2.20.70.10">
    <property type="match status" value="1"/>
</dbReference>
<feature type="region of interest" description="Disordered" evidence="1">
    <location>
        <begin position="438"/>
        <end position="468"/>
    </location>
</feature>
<gene>
    <name evidence="3" type="ORF">N7452_007436</name>
</gene>
<feature type="region of interest" description="Disordered" evidence="1">
    <location>
        <begin position="372"/>
        <end position="425"/>
    </location>
</feature>
<reference evidence="3" key="1">
    <citation type="submission" date="2022-12" db="EMBL/GenBank/DDBJ databases">
        <authorList>
            <person name="Petersen C."/>
        </authorList>
    </citation>
    <scope>NUCLEOTIDE SEQUENCE</scope>
    <source>
        <strain evidence="3">IBT 35673</strain>
    </source>
</reference>
<dbReference type="AlphaFoldDB" id="A0A9W9QFF0"/>
<feature type="compositionally biased region" description="Polar residues" evidence="1">
    <location>
        <begin position="230"/>
        <end position="241"/>
    </location>
</feature>
<feature type="compositionally biased region" description="Polar residues" evidence="1">
    <location>
        <begin position="69"/>
        <end position="78"/>
    </location>
</feature>
<sequence length="468" mass="50777">MAPEAPADTAGPSSPPPQLPEGWLPQWEGVRRQWYYVQRTTGKSQWEIPTEPIHLTPSTTPSIGGGPSQAPQQANNITPGAGSENHMEGNHLLAADSARISSSLNSQIYPQSERSLHDADVPGWYSNHPGQHLPGGYDHHAASAGYGQSPHRGDGVSANGVQSTLYTNQPHPGYPHDMAQNATQPAWGHNGGGYQAQPDPYNMSIHPELFQGYPASAAAMHGHQPPASWAMTNSQQEQMNRQLGGARIPQQQWPSEFQPGHTGASGGKHPMSTLQQPFYGSYQSPQRTEQHSSEYGSRALAPSMHQEAQQYQSSPEKFSNHSPQSMVDQARFQGYPGSRSQSQHNQKDPALQGFSPLQQAQTKYQQQHMIRTHSGSEVPHPWPGGPAPHANNQHHNMLAQASPNHYAPQHQMGHDGTAGYPDSTQAHQMPYLQSNHYPMQSVEGTGKSSGSQFVSGPWAATPPSSGPM</sequence>
<name>A0A9W9QFF0_PENBR</name>
<dbReference type="PROSITE" id="PS50020">
    <property type="entry name" value="WW_DOMAIN_2"/>
    <property type="match status" value="1"/>
</dbReference>
<evidence type="ECO:0000256" key="1">
    <source>
        <dbReference type="SAM" id="MobiDB-lite"/>
    </source>
</evidence>
<feature type="compositionally biased region" description="Polar residues" evidence="1">
    <location>
        <begin position="306"/>
        <end position="324"/>
    </location>
</feature>
<dbReference type="InterPro" id="IPR036020">
    <property type="entry name" value="WW_dom_sf"/>
</dbReference>
<accession>A0A9W9QFF0</accession>
<evidence type="ECO:0000259" key="2">
    <source>
        <dbReference type="PROSITE" id="PS50020"/>
    </source>
</evidence>
<organism evidence="3 4">
    <name type="scientific">Penicillium brevicompactum</name>
    <dbReference type="NCBI Taxonomy" id="5074"/>
    <lineage>
        <taxon>Eukaryota</taxon>
        <taxon>Fungi</taxon>
        <taxon>Dikarya</taxon>
        <taxon>Ascomycota</taxon>
        <taxon>Pezizomycotina</taxon>
        <taxon>Eurotiomycetes</taxon>
        <taxon>Eurotiomycetidae</taxon>
        <taxon>Eurotiales</taxon>
        <taxon>Aspergillaceae</taxon>
        <taxon>Penicillium</taxon>
    </lineage>
</organism>
<dbReference type="EMBL" id="JAPZBQ010000004">
    <property type="protein sequence ID" value="KAJ5335033.1"/>
    <property type="molecule type" value="Genomic_DNA"/>
</dbReference>
<feature type="compositionally biased region" description="Polar residues" evidence="1">
    <location>
        <begin position="393"/>
        <end position="403"/>
    </location>
</feature>
<evidence type="ECO:0000313" key="3">
    <source>
        <dbReference type="EMBL" id="KAJ5335033.1"/>
    </source>
</evidence>
<protein>
    <recommendedName>
        <fullName evidence="2">WW domain-containing protein</fullName>
    </recommendedName>
</protein>
<comment type="caution">
    <text evidence="3">The sequence shown here is derived from an EMBL/GenBank/DDBJ whole genome shotgun (WGS) entry which is preliminary data.</text>
</comment>
<feature type="region of interest" description="Disordered" evidence="1">
    <location>
        <begin position="1"/>
        <end position="24"/>
    </location>
</feature>
<feature type="compositionally biased region" description="Polar residues" evidence="1">
    <location>
        <begin position="272"/>
        <end position="287"/>
    </location>
</feature>
<dbReference type="InterPro" id="IPR001202">
    <property type="entry name" value="WW_dom"/>
</dbReference>
<reference evidence="3" key="2">
    <citation type="journal article" date="2023" name="IMA Fungus">
        <title>Comparative genomic study of the Penicillium genus elucidates a diverse pangenome and 15 lateral gene transfer events.</title>
        <authorList>
            <person name="Petersen C."/>
            <person name="Sorensen T."/>
            <person name="Nielsen M.R."/>
            <person name="Sondergaard T.E."/>
            <person name="Sorensen J.L."/>
            <person name="Fitzpatrick D.A."/>
            <person name="Frisvad J.C."/>
            <person name="Nielsen K.L."/>
        </authorList>
    </citation>
    <scope>NUCLEOTIDE SEQUENCE</scope>
    <source>
        <strain evidence="3">IBT 35673</strain>
    </source>
</reference>